<organism evidence="1 2">
    <name type="scientific">Musa troglodytarum</name>
    <name type="common">fe'i banana</name>
    <dbReference type="NCBI Taxonomy" id="320322"/>
    <lineage>
        <taxon>Eukaryota</taxon>
        <taxon>Viridiplantae</taxon>
        <taxon>Streptophyta</taxon>
        <taxon>Embryophyta</taxon>
        <taxon>Tracheophyta</taxon>
        <taxon>Spermatophyta</taxon>
        <taxon>Magnoliopsida</taxon>
        <taxon>Liliopsida</taxon>
        <taxon>Zingiberales</taxon>
        <taxon>Musaceae</taxon>
        <taxon>Musa</taxon>
    </lineage>
</organism>
<sequence length="81" mass="9111">MAFQCLSEAVSRERYDLCGSEEPALGKASSRHGFDDDDFDADEMLRSFFFGGIPQAAARLRCMGMAFECWSRSCLSSSCYW</sequence>
<dbReference type="AlphaFoldDB" id="A0A9E7III7"/>
<reference evidence="1" key="1">
    <citation type="submission" date="2022-05" db="EMBL/GenBank/DDBJ databases">
        <title>The Musa troglodytarum L. genome provides insights into the mechanism of non-climacteric behaviour and enrichment of carotenoids.</title>
        <authorList>
            <person name="Wang J."/>
        </authorList>
    </citation>
    <scope>NUCLEOTIDE SEQUENCE</scope>
    <source>
        <tissue evidence="1">Leaf</tissue>
    </source>
</reference>
<evidence type="ECO:0000313" key="2">
    <source>
        <dbReference type="Proteomes" id="UP001055439"/>
    </source>
</evidence>
<name>A0A9E7III7_9LILI</name>
<proteinExistence type="predicted"/>
<gene>
    <name evidence="1" type="ORF">MUK42_33229</name>
</gene>
<dbReference type="Proteomes" id="UP001055439">
    <property type="component" value="Chromosome 9"/>
</dbReference>
<dbReference type="OrthoDB" id="10554421at2759"/>
<keyword evidence="2" id="KW-1185">Reference proteome</keyword>
<dbReference type="EMBL" id="CP097511">
    <property type="protein sequence ID" value="URE48969.1"/>
    <property type="molecule type" value="Genomic_DNA"/>
</dbReference>
<protein>
    <submittedName>
        <fullName evidence="1">Uncharacterized protein</fullName>
    </submittedName>
</protein>
<accession>A0A9E7III7</accession>
<evidence type="ECO:0000313" key="1">
    <source>
        <dbReference type="EMBL" id="URE48969.1"/>
    </source>
</evidence>